<dbReference type="GO" id="GO:0044716">
    <property type="term" value="F:8-oxo-GDP phosphatase activity"/>
    <property type="evidence" value="ECO:0007669"/>
    <property type="project" value="TreeGrafter"/>
</dbReference>
<gene>
    <name evidence="15" type="ORF">SAMN05421879_105218</name>
</gene>
<evidence type="ECO:0000256" key="3">
    <source>
        <dbReference type="ARBA" id="ARBA00022457"/>
    </source>
</evidence>
<dbReference type="GO" id="GO:0046872">
    <property type="term" value="F:metal ion binding"/>
    <property type="evidence" value="ECO:0007669"/>
    <property type="project" value="UniProtKB-KW"/>
</dbReference>
<comment type="catalytic activity">
    <reaction evidence="10">
        <text>8-oxo-dGTP + H2O = 8-oxo-dGMP + diphosphate + H(+)</text>
        <dbReference type="Rhea" id="RHEA:31575"/>
        <dbReference type="ChEBI" id="CHEBI:15377"/>
        <dbReference type="ChEBI" id="CHEBI:15378"/>
        <dbReference type="ChEBI" id="CHEBI:33019"/>
        <dbReference type="ChEBI" id="CHEBI:63224"/>
        <dbReference type="ChEBI" id="CHEBI:77896"/>
        <dbReference type="EC" id="3.6.1.55"/>
    </reaction>
</comment>
<sequence>MPNPSPRVAVAAVALVDDLERPSRLLAARRTEPPPLAGGWEFPGGKVEPPESAEDAAVREVLEELGVRVRLGGRVGRTWPLGNAYEMHLFWGVALEGEPEPQPVEDHDAVRWLGAAELFEVAWLPADLPIVRYVETRLRARTCQE</sequence>
<dbReference type="EMBL" id="OBQK01000005">
    <property type="protein sequence ID" value="SOC55705.1"/>
    <property type="molecule type" value="Genomic_DNA"/>
</dbReference>
<dbReference type="CDD" id="cd03425">
    <property type="entry name" value="NUDIX_MutT_NudA_like"/>
    <property type="match status" value="1"/>
</dbReference>
<evidence type="ECO:0000256" key="12">
    <source>
        <dbReference type="RuleBase" id="RU003476"/>
    </source>
</evidence>
<dbReference type="EC" id="3.6.1.55" evidence="11"/>
<keyword evidence="5" id="KW-0479">Metal-binding</keyword>
<dbReference type="InterPro" id="IPR015797">
    <property type="entry name" value="NUDIX_hydrolase-like_dom_sf"/>
</dbReference>
<dbReference type="Pfam" id="PF00293">
    <property type="entry name" value="NUDIX"/>
    <property type="match status" value="1"/>
</dbReference>
<evidence type="ECO:0000256" key="11">
    <source>
        <dbReference type="ARBA" id="ARBA00038905"/>
    </source>
</evidence>
<dbReference type="InterPro" id="IPR047127">
    <property type="entry name" value="MutT-like"/>
</dbReference>
<dbReference type="GO" id="GO:0035539">
    <property type="term" value="F:8-oxo-7,8-dihydrodeoxyguanosine triphosphate pyrophosphatase activity"/>
    <property type="evidence" value="ECO:0007669"/>
    <property type="project" value="UniProtKB-EC"/>
</dbReference>
<comment type="cofactor">
    <cofactor evidence="1">
        <name>Mg(2+)</name>
        <dbReference type="ChEBI" id="CHEBI:18420"/>
    </cofactor>
</comment>
<dbReference type="PROSITE" id="PS00893">
    <property type="entry name" value="NUDIX_BOX"/>
    <property type="match status" value="1"/>
</dbReference>
<evidence type="ECO:0000256" key="10">
    <source>
        <dbReference type="ARBA" id="ARBA00035861"/>
    </source>
</evidence>
<keyword evidence="8" id="KW-0460">Magnesium</keyword>
<keyword evidence="7 12" id="KW-0378">Hydrolase</keyword>
<proteinExistence type="inferred from homology"/>
<evidence type="ECO:0000256" key="4">
    <source>
        <dbReference type="ARBA" id="ARBA00022705"/>
    </source>
</evidence>
<comment type="similarity">
    <text evidence="2 12">Belongs to the Nudix hydrolase family.</text>
</comment>
<evidence type="ECO:0000256" key="5">
    <source>
        <dbReference type="ARBA" id="ARBA00022723"/>
    </source>
</evidence>
<dbReference type="GO" id="GO:0006281">
    <property type="term" value="P:DNA repair"/>
    <property type="evidence" value="ECO:0007669"/>
    <property type="project" value="UniProtKB-KW"/>
</dbReference>
<feature type="domain" description="Nudix hydrolase" evidence="14">
    <location>
        <begin position="6"/>
        <end position="138"/>
    </location>
</feature>
<dbReference type="PRINTS" id="PR00502">
    <property type="entry name" value="NUDIXFAMILY"/>
</dbReference>
<dbReference type="InterPro" id="IPR020084">
    <property type="entry name" value="NUDIX_hydrolase_CS"/>
</dbReference>
<evidence type="ECO:0000256" key="9">
    <source>
        <dbReference type="ARBA" id="ARBA00023204"/>
    </source>
</evidence>
<dbReference type="RefSeq" id="WP_097188168.1">
    <property type="nucleotide sequence ID" value="NZ_OBQK01000005.1"/>
</dbReference>
<dbReference type="PROSITE" id="PS51462">
    <property type="entry name" value="NUDIX"/>
    <property type="match status" value="1"/>
</dbReference>
<evidence type="ECO:0000259" key="14">
    <source>
        <dbReference type="PROSITE" id="PS51462"/>
    </source>
</evidence>
<dbReference type="Gene3D" id="3.90.79.10">
    <property type="entry name" value="Nucleoside Triphosphate Pyrophosphohydrolase"/>
    <property type="match status" value="1"/>
</dbReference>
<dbReference type="GO" id="GO:0044715">
    <property type="term" value="F:8-oxo-dGDP phosphatase activity"/>
    <property type="evidence" value="ECO:0007669"/>
    <property type="project" value="TreeGrafter"/>
</dbReference>
<keyword evidence="9" id="KW-0234">DNA repair</keyword>
<dbReference type="InterPro" id="IPR000086">
    <property type="entry name" value="NUDIX_hydrolase_dom"/>
</dbReference>
<dbReference type="Proteomes" id="UP000219688">
    <property type="component" value="Unassembled WGS sequence"/>
</dbReference>
<evidence type="ECO:0000256" key="1">
    <source>
        <dbReference type="ARBA" id="ARBA00001946"/>
    </source>
</evidence>
<feature type="region of interest" description="Disordered" evidence="13">
    <location>
        <begin position="26"/>
        <end position="52"/>
    </location>
</feature>
<dbReference type="GO" id="GO:0008413">
    <property type="term" value="F:8-oxo-7,8-dihydroguanosine triphosphate pyrophosphatase activity"/>
    <property type="evidence" value="ECO:0007669"/>
    <property type="project" value="TreeGrafter"/>
</dbReference>
<evidence type="ECO:0000313" key="16">
    <source>
        <dbReference type="Proteomes" id="UP000219688"/>
    </source>
</evidence>
<evidence type="ECO:0000256" key="6">
    <source>
        <dbReference type="ARBA" id="ARBA00022763"/>
    </source>
</evidence>
<evidence type="ECO:0000256" key="8">
    <source>
        <dbReference type="ARBA" id="ARBA00022842"/>
    </source>
</evidence>
<protein>
    <recommendedName>
        <fullName evidence="11">8-oxo-dGTP diphosphatase</fullName>
        <ecNumber evidence="11">3.6.1.55</ecNumber>
    </recommendedName>
</protein>
<keyword evidence="3" id="KW-0515">Mutator protein</keyword>
<dbReference type="GO" id="GO:0006260">
    <property type="term" value="P:DNA replication"/>
    <property type="evidence" value="ECO:0007669"/>
    <property type="project" value="UniProtKB-KW"/>
</dbReference>
<dbReference type="AlphaFoldDB" id="A0A285VNS0"/>
<keyword evidence="4" id="KW-0235">DNA replication</keyword>
<dbReference type="InterPro" id="IPR020476">
    <property type="entry name" value="Nudix_hydrolase"/>
</dbReference>
<dbReference type="PANTHER" id="PTHR47707">
    <property type="entry name" value="8-OXO-DGTP DIPHOSPHATASE"/>
    <property type="match status" value="1"/>
</dbReference>
<evidence type="ECO:0000256" key="13">
    <source>
        <dbReference type="SAM" id="MobiDB-lite"/>
    </source>
</evidence>
<accession>A0A285VNS0</accession>
<evidence type="ECO:0000313" key="15">
    <source>
        <dbReference type="EMBL" id="SOC55705.1"/>
    </source>
</evidence>
<keyword evidence="16" id="KW-1185">Reference proteome</keyword>
<reference evidence="16" key="1">
    <citation type="submission" date="2017-08" db="EMBL/GenBank/DDBJ databases">
        <authorList>
            <person name="Varghese N."/>
            <person name="Submissions S."/>
        </authorList>
    </citation>
    <scope>NUCLEOTIDE SEQUENCE [LARGE SCALE GENOMIC DNA]</scope>
    <source>
        <strain evidence="16">USBA17B2</strain>
    </source>
</reference>
<evidence type="ECO:0000256" key="7">
    <source>
        <dbReference type="ARBA" id="ARBA00022801"/>
    </source>
</evidence>
<organism evidence="15 16">
    <name type="scientific">Ornithinimicrobium cerasi</name>
    <dbReference type="NCBI Taxonomy" id="2248773"/>
    <lineage>
        <taxon>Bacteria</taxon>
        <taxon>Bacillati</taxon>
        <taxon>Actinomycetota</taxon>
        <taxon>Actinomycetes</taxon>
        <taxon>Micrococcales</taxon>
        <taxon>Ornithinimicrobiaceae</taxon>
        <taxon>Ornithinimicrobium</taxon>
    </lineage>
</organism>
<dbReference type="PANTHER" id="PTHR47707:SF1">
    <property type="entry name" value="NUDIX HYDROLASE FAMILY PROTEIN"/>
    <property type="match status" value="1"/>
</dbReference>
<dbReference type="SUPFAM" id="SSF55811">
    <property type="entry name" value="Nudix"/>
    <property type="match status" value="1"/>
</dbReference>
<evidence type="ECO:0000256" key="2">
    <source>
        <dbReference type="ARBA" id="ARBA00005582"/>
    </source>
</evidence>
<name>A0A285VNS0_9MICO</name>
<keyword evidence="6" id="KW-0227">DNA damage</keyword>